<keyword evidence="4" id="KW-1185">Reference proteome</keyword>
<sequence length="216" mass="23772">MAPTAPAHSPATLLRLFLTTTLDKIVPLTQKGVESGSKVFGAAVFEKDSLDVVTVGTNHETESPLLHGEIQTIQQFYSIDRSTRPDAKNCIFFSTHEPCSLCLSGITWGGFDTFYYLFTYEDTRDAFSIPYDIDILKEVFQAPCSTCSSPPSPSQPLYNRTNKFFTSSPLSSLLAQIPAGAEKQELEALWEKVRGEYGRISGVYQEGKGEKGIPLA</sequence>
<dbReference type="OrthoDB" id="9980836at2759"/>
<organism evidence="2 4">
    <name type="scientific">Rhodotorula toruloides</name>
    <name type="common">Yeast</name>
    <name type="synonym">Rhodosporidium toruloides</name>
    <dbReference type="NCBI Taxonomy" id="5286"/>
    <lineage>
        <taxon>Eukaryota</taxon>
        <taxon>Fungi</taxon>
        <taxon>Dikarya</taxon>
        <taxon>Basidiomycota</taxon>
        <taxon>Pucciniomycotina</taxon>
        <taxon>Microbotryomycetes</taxon>
        <taxon>Sporidiobolales</taxon>
        <taxon>Sporidiobolaceae</taxon>
        <taxon>Rhodotorula</taxon>
    </lineage>
</organism>
<dbReference type="EMBL" id="LCTV02000018">
    <property type="protein sequence ID" value="PRQ69839.1"/>
    <property type="molecule type" value="Genomic_DNA"/>
</dbReference>
<dbReference type="AlphaFoldDB" id="A0A0K3CRD6"/>
<dbReference type="Gene3D" id="3.40.140.10">
    <property type="entry name" value="Cytidine Deaminase, domain 2"/>
    <property type="match status" value="1"/>
</dbReference>
<protein>
    <submittedName>
        <fullName evidence="3">Cytidine deaminase-like protein</fullName>
    </submittedName>
</protein>
<dbReference type="GO" id="GO:0006139">
    <property type="term" value="P:nucleobase-containing compound metabolic process"/>
    <property type="evidence" value="ECO:0007669"/>
    <property type="project" value="UniProtKB-ARBA"/>
</dbReference>
<evidence type="ECO:0000313" key="5">
    <source>
        <dbReference type="Proteomes" id="UP000239560"/>
    </source>
</evidence>
<feature type="domain" description="CMP/dCMP-type deaminase" evidence="1">
    <location>
        <begin position="28"/>
        <end position="116"/>
    </location>
</feature>
<reference evidence="2 4" key="1">
    <citation type="submission" date="2015-07" db="EMBL/GenBank/DDBJ databases">
        <authorList>
            <person name="Cajimat M.N.B."/>
            <person name="Milazzo M.L."/>
            <person name="Fulhorst C.F."/>
        </authorList>
    </citation>
    <scope>NUCLEOTIDE SEQUENCE [LARGE SCALE GENOMIC DNA]</scope>
    <source>
        <strain evidence="2">Single colony</strain>
    </source>
</reference>
<reference evidence="3 5" key="2">
    <citation type="journal article" date="2018" name="Elife">
        <title>Functional genomics of lipid metabolism in the oleaginous yeast Rhodosporidium toruloides.</title>
        <authorList>
            <person name="Coradetti S.T."/>
            <person name="Pinel D."/>
            <person name="Geiselman G."/>
            <person name="Ito M."/>
            <person name="Mondo S."/>
            <person name="Reilly M.C."/>
            <person name="Cheng Y.F."/>
            <person name="Bauer S."/>
            <person name="Grigoriev I."/>
            <person name="Gladden J.M."/>
            <person name="Simmons B.A."/>
            <person name="Brem R."/>
            <person name="Arkin A.P."/>
            <person name="Skerker J.M."/>
        </authorList>
    </citation>
    <scope>NUCLEOTIDE SEQUENCE [LARGE SCALE GENOMIC DNA]</scope>
    <source>
        <strain evidence="3 5">NBRC 0880</strain>
    </source>
</reference>
<dbReference type="EMBL" id="CWKI01000018">
    <property type="protein sequence ID" value="CTR11568.1"/>
    <property type="molecule type" value="Genomic_DNA"/>
</dbReference>
<name>A0A0K3CRD6_RHOTO</name>
<dbReference type="Proteomes" id="UP000199069">
    <property type="component" value="Unassembled WGS sequence"/>
</dbReference>
<dbReference type="Proteomes" id="UP000239560">
    <property type="component" value="Unassembled WGS sequence"/>
</dbReference>
<dbReference type="SUPFAM" id="SSF53927">
    <property type="entry name" value="Cytidine deaminase-like"/>
    <property type="match status" value="1"/>
</dbReference>
<dbReference type="InterPro" id="IPR002125">
    <property type="entry name" value="CMP_dCMP_dom"/>
</dbReference>
<dbReference type="Pfam" id="PF00383">
    <property type="entry name" value="dCMP_cyt_deam_1"/>
    <property type="match status" value="1"/>
</dbReference>
<dbReference type="OMA" id="EINCIQQ"/>
<dbReference type="InterPro" id="IPR016193">
    <property type="entry name" value="Cytidine_deaminase-like"/>
</dbReference>
<evidence type="ECO:0000313" key="3">
    <source>
        <dbReference type="EMBL" id="PRQ69839.1"/>
    </source>
</evidence>
<evidence type="ECO:0000313" key="2">
    <source>
        <dbReference type="EMBL" id="CTR11568.1"/>
    </source>
</evidence>
<accession>A0A0K3CRD6</accession>
<dbReference type="GO" id="GO:0003824">
    <property type="term" value="F:catalytic activity"/>
    <property type="evidence" value="ECO:0007669"/>
    <property type="project" value="InterPro"/>
</dbReference>
<gene>
    <name evidence="2" type="primary">FGENESH: predicted gene_18.80</name>
    <name evidence="3" type="ORF">AAT19DRAFT_11860</name>
    <name evidence="2" type="ORF">BN2166_0074290</name>
</gene>
<dbReference type="STRING" id="5286.A0A0K3CRD6"/>
<evidence type="ECO:0000313" key="4">
    <source>
        <dbReference type="Proteomes" id="UP000199069"/>
    </source>
</evidence>
<proteinExistence type="predicted"/>
<evidence type="ECO:0000259" key="1">
    <source>
        <dbReference type="Pfam" id="PF00383"/>
    </source>
</evidence>